<proteinExistence type="predicted"/>
<dbReference type="RefSeq" id="WP_216941160.1">
    <property type="nucleotide sequence ID" value="NZ_CP077062.1"/>
</dbReference>
<dbReference type="Proteomes" id="UP000683575">
    <property type="component" value="Chromosome"/>
</dbReference>
<dbReference type="EMBL" id="CP077062">
    <property type="protein sequence ID" value="QWZ09314.1"/>
    <property type="molecule type" value="Genomic_DNA"/>
</dbReference>
<dbReference type="GO" id="GO:0000976">
    <property type="term" value="F:transcription cis-regulatory region binding"/>
    <property type="evidence" value="ECO:0007669"/>
    <property type="project" value="TreeGrafter"/>
</dbReference>
<evidence type="ECO:0000256" key="4">
    <source>
        <dbReference type="PROSITE-ProRule" id="PRU00335"/>
    </source>
</evidence>
<gene>
    <name evidence="6" type="ORF">KRR39_05885</name>
</gene>
<keyword evidence="7" id="KW-1185">Reference proteome</keyword>
<reference evidence="6" key="1">
    <citation type="submission" date="2021-06" db="EMBL/GenBank/DDBJ databases">
        <title>Complete genome sequence of Nocardioides sp. G188.</title>
        <authorList>
            <person name="Im W.-T."/>
        </authorList>
    </citation>
    <scope>NUCLEOTIDE SEQUENCE</scope>
    <source>
        <strain evidence="6">G188</strain>
    </source>
</reference>
<feature type="domain" description="HTH tetR-type" evidence="5">
    <location>
        <begin position="14"/>
        <end position="74"/>
    </location>
</feature>
<name>A0A975T0G7_9ACTN</name>
<evidence type="ECO:0000256" key="3">
    <source>
        <dbReference type="ARBA" id="ARBA00023163"/>
    </source>
</evidence>
<sequence>MISAPPGRVRMDPGTRREQLLALGVRLLSTRSLDELSIEMLAEEAGISRGLLYHYFGNKQDFHRAVVRKAADDLIRVTAPVREGEPLERLATSLDAYVDYVGANYAGYVSLVRGAASGNPDLMQIYDEARAALTDRIFDTAGADGVLSALALEDSPEVRLMVRGWSAMAEDVVIAWVRDHRGVSREDLLTMLAAALPGVLSGTP</sequence>
<dbReference type="CDD" id="cd00093">
    <property type="entry name" value="HTH_XRE"/>
    <property type="match status" value="1"/>
</dbReference>
<dbReference type="Pfam" id="PF21943">
    <property type="entry name" value="TetR_C_46"/>
    <property type="match status" value="1"/>
</dbReference>
<dbReference type="InterPro" id="IPR050109">
    <property type="entry name" value="HTH-type_TetR-like_transc_reg"/>
</dbReference>
<keyword evidence="1" id="KW-0805">Transcription regulation</keyword>
<dbReference type="InterPro" id="IPR001647">
    <property type="entry name" value="HTH_TetR"/>
</dbReference>
<evidence type="ECO:0000256" key="1">
    <source>
        <dbReference type="ARBA" id="ARBA00023015"/>
    </source>
</evidence>
<dbReference type="PANTHER" id="PTHR30055:SF174">
    <property type="entry name" value="TRANSCRIPTIONAL REGULATORY PROTEIN (PROBABLY TETR-FAMILY)-RELATED"/>
    <property type="match status" value="1"/>
</dbReference>
<dbReference type="AlphaFoldDB" id="A0A975T0G7"/>
<dbReference type="Pfam" id="PF00440">
    <property type="entry name" value="TetR_N"/>
    <property type="match status" value="1"/>
</dbReference>
<evidence type="ECO:0000313" key="6">
    <source>
        <dbReference type="EMBL" id="QWZ09314.1"/>
    </source>
</evidence>
<evidence type="ECO:0000259" key="5">
    <source>
        <dbReference type="PROSITE" id="PS50977"/>
    </source>
</evidence>
<dbReference type="InterPro" id="IPR054129">
    <property type="entry name" value="DesT_TetR_C"/>
</dbReference>
<evidence type="ECO:0000313" key="7">
    <source>
        <dbReference type="Proteomes" id="UP000683575"/>
    </source>
</evidence>
<keyword evidence="3" id="KW-0804">Transcription</keyword>
<dbReference type="InterPro" id="IPR001387">
    <property type="entry name" value="Cro/C1-type_HTH"/>
</dbReference>
<dbReference type="KEGG" id="nps:KRR39_05885"/>
<dbReference type="PROSITE" id="PS50977">
    <property type="entry name" value="HTH_TETR_2"/>
    <property type="match status" value="1"/>
</dbReference>
<organism evidence="6 7">
    <name type="scientific">Nocardioides panacis</name>
    <dbReference type="NCBI Taxonomy" id="2849501"/>
    <lineage>
        <taxon>Bacteria</taxon>
        <taxon>Bacillati</taxon>
        <taxon>Actinomycetota</taxon>
        <taxon>Actinomycetes</taxon>
        <taxon>Propionibacteriales</taxon>
        <taxon>Nocardioidaceae</taxon>
        <taxon>Nocardioides</taxon>
    </lineage>
</organism>
<keyword evidence="2 4" id="KW-0238">DNA-binding</keyword>
<accession>A0A975T0G7</accession>
<evidence type="ECO:0000256" key="2">
    <source>
        <dbReference type="ARBA" id="ARBA00023125"/>
    </source>
</evidence>
<dbReference type="PANTHER" id="PTHR30055">
    <property type="entry name" value="HTH-TYPE TRANSCRIPTIONAL REGULATOR RUTR"/>
    <property type="match status" value="1"/>
</dbReference>
<feature type="DNA-binding region" description="H-T-H motif" evidence="4">
    <location>
        <begin position="37"/>
        <end position="56"/>
    </location>
</feature>
<protein>
    <submittedName>
        <fullName evidence="6">TetR/AcrR family transcriptional regulator</fullName>
    </submittedName>
</protein>
<dbReference type="GO" id="GO:0003700">
    <property type="term" value="F:DNA-binding transcription factor activity"/>
    <property type="evidence" value="ECO:0007669"/>
    <property type="project" value="TreeGrafter"/>
</dbReference>